<feature type="active site" description="Charge relay system" evidence="10">
    <location>
        <position position="79"/>
    </location>
</feature>
<keyword evidence="12" id="KW-0808">Transferase</keyword>
<keyword evidence="7 10" id="KW-0067">ATP-binding</keyword>
<keyword evidence="13" id="KW-1185">Reference proteome</keyword>
<feature type="active site" description="Charge relay system" evidence="10">
    <location>
        <position position="159"/>
    </location>
</feature>
<dbReference type="PANTHER" id="PTHR11895">
    <property type="entry name" value="TRANSAMIDASE"/>
    <property type="match status" value="1"/>
</dbReference>
<organism evidence="12 13">
    <name type="scientific">Pseudooceanicola batsensis (strain ATCC BAA-863 / DSM 15984 / KCTC 12145 / HTCC2597)</name>
    <name type="common">Oceanicola batsensis</name>
    <dbReference type="NCBI Taxonomy" id="252305"/>
    <lineage>
        <taxon>Bacteria</taxon>
        <taxon>Pseudomonadati</taxon>
        <taxon>Pseudomonadota</taxon>
        <taxon>Alphaproteobacteria</taxon>
        <taxon>Rhodobacterales</taxon>
        <taxon>Paracoccaceae</taxon>
        <taxon>Pseudooceanicola</taxon>
    </lineage>
</organism>
<dbReference type="SUPFAM" id="SSF75304">
    <property type="entry name" value="Amidase signature (AS) enzymes"/>
    <property type="match status" value="1"/>
</dbReference>
<dbReference type="Pfam" id="PF01425">
    <property type="entry name" value="Amidase"/>
    <property type="match status" value="1"/>
</dbReference>
<accession>A3TTU6</accession>
<dbReference type="HAMAP" id="MF_00120">
    <property type="entry name" value="GatA"/>
    <property type="match status" value="1"/>
</dbReference>
<comment type="function">
    <text evidence="10">Allows the formation of correctly charged Gln-tRNA(Gln) through the transamidation of misacylated Glu-tRNA(Gln) in organisms which lack glutaminyl-tRNA synthetase. The reaction takes place in the presence of glutamine and ATP through an activated gamma-phospho-Glu-tRNA(Gln).</text>
</comment>
<dbReference type="eggNOG" id="COG0154">
    <property type="taxonomic scope" value="Bacteria"/>
</dbReference>
<feature type="domain" description="Amidase" evidence="11">
    <location>
        <begin position="26"/>
        <end position="476"/>
    </location>
</feature>
<reference evidence="12 13" key="1">
    <citation type="journal article" date="2010" name="J. Bacteriol.">
        <title>Genome sequences of Oceanicola granulosus HTCC2516(T) and Oceanicola batsensis HTCC2597(TDelta).</title>
        <authorList>
            <person name="Thrash J.C."/>
            <person name="Cho J.C."/>
            <person name="Vergin K.L."/>
            <person name="Giovannoni S.J."/>
        </authorList>
    </citation>
    <scope>NUCLEOTIDE SEQUENCE [LARGE SCALE GENOMIC DNA]</scope>
    <source>
        <strain evidence="13">ATCC BAA-863 / DSM 15984 / KCTC 12145 / HTCC2597</strain>
    </source>
</reference>
<evidence type="ECO:0000256" key="5">
    <source>
        <dbReference type="ARBA" id="ARBA00022598"/>
    </source>
</evidence>
<dbReference type="InterPro" id="IPR020556">
    <property type="entry name" value="Amidase_CS"/>
</dbReference>
<dbReference type="PROSITE" id="PS00571">
    <property type="entry name" value="AMIDASES"/>
    <property type="match status" value="1"/>
</dbReference>
<comment type="subunit">
    <text evidence="2 10">Heterotrimer of A, B and C subunits.</text>
</comment>
<feature type="active site" description="Acyl-ester intermediate" evidence="10">
    <location>
        <position position="183"/>
    </location>
</feature>
<dbReference type="InterPro" id="IPR023631">
    <property type="entry name" value="Amidase_dom"/>
</dbReference>
<evidence type="ECO:0000259" key="11">
    <source>
        <dbReference type="Pfam" id="PF01425"/>
    </source>
</evidence>
<evidence type="ECO:0000256" key="2">
    <source>
        <dbReference type="ARBA" id="ARBA00011123"/>
    </source>
</evidence>
<keyword evidence="6 10" id="KW-0547">Nucleotide-binding</keyword>
<dbReference type="GO" id="GO:0016740">
    <property type="term" value="F:transferase activity"/>
    <property type="evidence" value="ECO:0007669"/>
    <property type="project" value="UniProtKB-KW"/>
</dbReference>
<evidence type="ECO:0000256" key="9">
    <source>
        <dbReference type="ARBA" id="ARBA00047407"/>
    </source>
</evidence>
<dbReference type="InterPro" id="IPR000120">
    <property type="entry name" value="Amidase"/>
</dbReference>
<evidence type="ECO:0000256" key="3">
    <source>
        <dbReference type="ARBA" id="ARBA00012739"/>
    </source>
</evidence>
<evidence type="ECO:0000256" key="8">
    <source>
        <dbReference type="ARBA" id="ARBA00022917"/>
    </source>
</evidence>
<evidence type="ECO:0000313" key="12">
    <source>
        <dbReference type="EMBL" id="EAQ05073.1"/>
    </source>
</evidence>
<dbReference type="AlphaFoldDB" id="A3TTU6"/>
<dbReference type="EMBL" id="AAMO01000001">
    <property type="protein sequence ID" value="EAQ05073.1"/>
    <property type="molecule type" value="Genomic_DNA"/>
</dbReference>
<evidence type="ECO:0000256" key="10">
    <source>
        <dbReference type="HAMAP-Rule" id="MF_00120"/>
    </source>
</evidence>
<evidence type="ECO:0000256" key="1">
    <source>
        <dbReference type="ARBA" id="ARBA00008069"/>
    </source>
</evidence>
<dbReference type="Gene3D" id="3.90.1300.10">
    <property type="entry name" value="Amidase signature (AS) domain"/>
    <property type="match status" value="1"/>
</dbReference>
<name>A3TTU6_PSEBH</name>
<dbReference type="InterPro" id="IPR004412">
    <property type="entry name" value="GatA"/>
</dbReference>
<evidence type="ECO:0000256" key="6">
    <source>
        <dbReference type="ARBA" id="ARBA00022741"/>
    </source>
</evidence>
<keyword evidence="8 10" id="KW-0648">Protein biosynthesis</keyword>
<dbReference type="InterPro" id="IPR036928">
    <property type="entry name" value="AS_sf"/>
</dbReference>
<proteinExistence type="inferred from homology"/>
<dbReference type="GO" id="GO:0050567">
    <property type="term" value="F:glutaminyl-tRNA synthase (glutamine-hydrolyzing) activity"/>
    <property type="evidence" value="ECO:0007669"/>
    <property type="project" value="UniProtKB-UniRule"/>
</dbReference>
<dbReference type="GO" id="GO:0005524">
    <property type="term" value="F:ATP binding"/>
    <property type="evidence" value="ECO:0007669"/>
    <property type="project" value="UniProtKB-KW"/>
</dbReference>
<comment type="similarity">
    <text evidence="1 10">Belongs to the amidase family. GatA subfamily.</text>
</comment>
<dbReference type="HOGENOM" id="CLU_009600_0_3_5"/>
<dbReference type="EC" id="6.3.5.7" evidence="3 10"/>
<evidence type="ECO:0000256" key="4">
    <source>
        <dbReference type="ARBA" id="ARBA00014428"/>
    </source>
</evidence>
<protein>
    <recommendedName>
        <fullName evidence="4 10">Glutamyl-tRNA(Gln) amidotransferase subunit A</fullName>
        <shortName evidence="10">Glu-ADT subunit A</shortName>
        <ecNumber evidence="3 10">6.3.5.7</ecNumber>
    </recommendedName>
</protein>
<dbReference type="PANTHER" id="PTHR11895:SF151">
    <property type="entry name" value="GLUTAMYL-TRNA(GLN) AMIDOTRANSFERASE SUBUNIT A"/>
    <property type="match status" value="1"/>
</dbReference>
<dbReference type="STRING" id="252305.OB2597_07305"/>
<evidence type="ECO:0000256" key="7">
    <source>
        <dbReference type="ARBA" id="ARBA00022840"/>
    </source>
</evidence>
<dbReference type="GO" id="GO:0030956">
    <property type="term" value="C:glutamyl-tRNA(Gln) amidotransferase complex"/>
    <property type="evidence" value="ECO:0007669"/>
    <property type="project" value="InterPro"/>
</dbReference>
<dbReference type="NCBIfam" id="TIGR00132">
    <property type="entry name" value="gatA"/>
    <property type="match status" value="1"/>
</dbReference>
<keyword evidence="5 10" id="KW-0436">Ligase</keyword>
<dbReference type="Proteomes" id="UP000004318">
    <property type="component" value="Unassembled WGS sequence"/>
</dbReference>
<comment type="caution">
    <text evidence="12">The sequence shown here is derived from an EMBL/GenBank/DDBJ whole genome shotgun (WGS) entry which is preliminary data.</text>
</comment>
<dbReference type="GO" id="GO:0006412">
    <property type="term" value="P:translation"/>
    <property type="evidence" value="ECO:0007669"/>
    <property type="project" value="UniProtKB-UniRule"/>
</dbReference>
<gene>
    <name evidence="10" type="primary">gatA</name>
    <name evidence="12" type="ORF">OB2597_07305</name>
</gene>
<comment type="catalytic activity">
    <reaction evidence="9 10">
        <text>L-glutamyl-tRNA(Gln) + L-glutamine + ATP + H2O = L-glutaminyl-tRNA(Gln) + L-glutamate + ADP + phosphate + H(+)</text>
        <dbReference type="Rhea" id="RHEA:17521"/>
        <dbReference type="Rhea" id="RHEA-COMP:9681"/>
        <dbReference type="Rhea" id="RHEA-COMP:9684"/>
        <dbReference type="ChEBI" id="CHEBI:15377"/>
        <dbReference type="ChEBI" id="CHEBI:15378"/>
        <dbReference type="ChEBI" id="CHEBI:29985"/>
        <dbReference type="ChEBI" id="CHEBI:30616"/>
        <dbReference type="ChEBI" id="CHEBI:43474"/>
        <dbReference type="ChEBI" id="CHEBI:58359"/>
        <dbReference type="ChEBI" id="CHEBI:78520"/>
        <dbReference type="ChEBI" id="CHEBI:78521"/>
        <dbReference type="ChEBI" id="CHEBI:456216"/>
        <dbReference type="EC" id="6.3.5.7"/>
    </reaction>
</comment>
<sequence length="496" mass="52585">MTNELTKMTIATARDALRAGEVTSVELTEACLTAIDGADALNAFVHKTPDIALERARAADDRIKAGEAPAMCGIPVGIKDLFCTSGVPSQAASGILDGFRPEYESTVSQNLADAGAVMLGKLNMDEFAMGSSNETSVYGNAVNPWRRGDDDTNLTPGGSSGGSASAVAADLCLAATGTDTGGSIRQPAAFTGITGIKPTYGRCSRWGIVAFASSLDQAGPMTKDVRDAAIMLGAMCSHDPKDSTSADLPVPDFEAALTGDIKGKTIGIPREYHMDGMPQEIEDLWTRGKEMLADAGAKIVDITLPHTKYALPAYYVIAPAEASSNLARYDGVRYGHRAKLAQGDGITEMYEKTRAEGFGDEVKRRVMIGTYVLSAGFYDAYYNRARKVRALIKKDFEDVFAQGVDAILTPATPSAAFGLGEMKDADPVRMYLNDVFTVTVNLAGLPGIAVPAGLDKQGLPLGLQLIGRPWEEADLLNTAYALEQAAGFVAKPAKWW</sequence>
<evidence type="ECO:0000313" key="13">
    <source>
        <dbReference type="Proteomes" id="UP000004318"/>
    </source>
</evidence>